<evidence type="ECO:0008006" key="3">
    <source>
        <dbReference type="Google" id="ProtNLM"/>
    </source>
</evidence>
<name>A0A6G0VVF3_APHCR</name>
<dbReference type="PANTHER" id="PTHR33053">
    <property type="entry name" value="PROTEIN, PUTATIVE-RELATED"/>
    <property type="match status" value="1"/>
</dbReference>
<evidence type="ECO:0000313" key="2">
    <source>
        <dbReference type="Proteomes" id="UP000478052"/>
    </source>
</evidence>
<dbReference type="PANTHER" id="PTHR33053:SF24">
    <property type="entry name" value="TRANSPOSASE DOMAIN-CONTAINING PROTEIN"/>
    <property type="match status" value="1"/>
</dbReference>
<protein>
    <recommendedName>
        <fullName evidence="3">DUF4806 domain-containing protein</fullName>
    </recommendedName>
</protein>
<dbReference type="Proteomes" id="UP000478052">
    <property type="component" value="Unassembled WGS sequence"/>
</dbReference>
<reference evidence="1 2" key="1">
    <citation type="submission" date="2019-08" db="EMBL/GenBank/DDBJ databases">
        <title>Whole genome of Aphis craccivora.</title>
        <authorList>
            <person name="Voronova N.V."/>
            <person name="Shulinski R.S."/>
            <person name="Bandarenka Y.V."/>
            <person name="Zhorov D.G."/>
            <person name="Warner D."/>
        </authorList>
    </citation>
    <scope>NUCLEOTIDE SEQUENCE [LARGE SCALE GENOMIC DNA]</scope>
    <source>
        <strain evidence="1">180601</strain>
        <tissue evidence="1">Whole Body</tissue>
    </source>
</reference>
<accession>A0A6G0VVF3</accession>
<comment type="caution">
    <text evidence="1">The sequence shown here is derived from an EMBL/GenBank/DDBJ whole genome shotgun (WGS) entry which is preliminary data.</text>
</comment>
<dbReference type="EMBL" id="VUJU01012334">
    <property type="protein sequence ID" value="KAF0707961.1"/>
    <property type="molecule type" value="Genomic_DNA"/>
</dbReference>
<dbReference type="OrthoDB" id="6622109at2759"/>
<keyword evidence="2" id="KW-1185">Reference proteome</keyword>
<organism evidence="1 2">
    <name type="scientific">Aphis craccivora</name>
    <name type="common">Cowpea aphid</name>
    <dbReference type="NCBI Taxonomy" id="307492"/>
    <lineage>
        <taxon>Eukaryota</taxon>
        <taxon>Metazoa</taxon>
        <taxon>Ecdysozoa</taxon>
        <taxon>Arthropoda</taxon>
        <taxon>Hexapoda</taxon>
        <taxon>Insecta</taxon>
        <taxon>Pterygota</taxon>
        <taxon>Neoptera</taxon>
        <taxon>Paraneoptera</taxon>
        <taxon>Hemiptera</taxon>
        <taxon>Sternorrhyncha</taxon>
        <taxon>Aphidomorpha</taxon>
        <taxon>Aphidoidea</taxon>
        <taxon>Aphididae</taxon>
        <taxon>Aphidini</taxon>
        <taxon>Aphis</taxon>
        <taxon>Aphis</taxon>
    </lineage>
</organism>
<proteinExistence type="predicted"/>
<sequence>MITSYIQNLALKMMSNHGLELQKQDSTENKYPKQFKRIKNIGSISNRQFKRRIKAQIEAISNLSQKCTVVSTSIIMTKTTTTTTTTTTPANILEVSDSSIVQCSSTLFNNSHVDSIVEDLTSESISISDKLRSWVVQYNVSHNCCNSLLKIMKSEGLKVPNDIRTLMKTPKTHNVVNIANGSYIHLGIESMLLPILKKNNANIYIPNHVIKIGINIDGLPISRSSKSQLWPILISVLNFKELINNVIAVGIYHGDKKPNSVEEFMNPFVLDLLNVINSGLNVNGTLMKLEISNIVCDSPAKSFLLNVK</sequence>
<evidence type="ECO:0000313" key="1">
    <source>
        <dbReference type="EMBL" id="KAF0707961.1"/>
    </source>
</evidence>
<dbReference type="AlphaFoldDB" id="A0A6G0VVF3"/>
<gene>
    <name evidence="1" type="ORF">FWK35_00032691</name>
</gene>
<feature type="non-terminal residue" evidence="1">
    <location>
        <position position="308"/>
    </location>
</feature>